<name>A0A9J5XU08_SOLCO</name>
<protein>
    <submittedName>
        <fullName evidence="1">Uncharacterized protein</fullName>
    </submittedName>
</protein>
<comment type="caution">
    <text evidence="1">The sequence shown here is derived from an EMBL/GenBank/DDBJ whole genome shotgun (WGS) entry which is preliminary data.</text>
</comment>
<dbReference type="AlphaFoldDB" id="A0A9J5XU08"/>
<proteinExistence type="predicted"/>
<accession>A0A9J5XU08</accession>
<evidence type="ECO:0000313" key="1">
    <source>
        <dbReference type="EMBL" id="KAG5590648.1"/>
    </source>
</evidence>
<organism evidence="1 2">
    <name type="scientific">Solanum commersonii</name>
    <name type="common">Commerson's wild potato</name>
    <name type="synonym">Commerson's nightshade</name>
    <dbReference type="NCBI Taxonomy" id="4109"/>
    <lineage>
        <taxon>Eukaryota</taxon>
        <taxon>Viridiplantae</taxon>
        <taxon>Streptophyta</taxon>
        <taxon>Embryophyta</taxon>
        <taxon>Tracheophyta</taxon>
        <taxon>Spermatophyta</taxon>
        <taxon>Magnoliopsida</taxon>
        <taxon>eudicotyledons</taxon>
        <taxon>Gunneridae</taxon>
        <taxon>Pentapetalae</taxon>
        <taxon>asterids</taxon>
        <taxon>lamiids</taxon>
        <taxon>Solanales</taxon>
        <taxon>Solanaceae</taxon>
        <taxon>Solanoideae</taxon>
        <taxon>Solaneae</taxon>
        <taxon>Solanum</taxon>
    </lineage>
</organism>
<evidence type="ECO:0000313" key="2">
    <source>
        <dbReference type="Proteomes" id="UP000824120"/>
    </source>
</evidence>
<sequence length="141" mass="16169">MVLKVFFGMVQDHDLIKPLKLYKTQTGLDFYLILTYTSTEEKNMIFGAQRLEMNNRALSSYSSSETSTAKIPSTLWCQFGTRNMKAFATTRLITPKSGPLYSTEKTSDPSTPLQFRFKVDHIIVSKIYIRGPVDVHFCFLH</sequence>
<dbReference type="Proteomes" id="UP000824120">
    <property type="component" value="Chromosome 8"/>
</dbReference>
<gene>
    <name evidence="1" type="ORF">H5410_041162</name>
</gene>
<reference evidence="1 2" key="1">
    <citation type="submission" date="2020-09" db="EMBL/GenBank/DDBJ databases">
        <title>De no assembly of potato wild relative species, Solanum commersonii.</title>
        <authorList>
            <person name="Cho K."/>
        </authorList>
    </citation>
    <scope>NUCLEOTIDE SEQUENCE [LARGE SCALE GENOMIC DNA]</scope>
    <source>
        <strain evidence="1">LZ3.2</strain>
        <tissue evidence="1">Leaf</tissue>
    </source>
</reference>
<dbReference type="EMBL" id="JACXVP010000008">
    <property type="protein sequence ID" value="KAG5590648.1"/>
    <property type="molecule type" value="Genomic_DNA"/>
</dbReference>
<keyword evidence="2" id="KW-1185">Reference proteome</keyword>